<evidence type="ECO:0000256" key="2">
    <source>
        <dbReference type="ARBA" id="ARBA00022475"/>
    </source>
</evidence>
<dbReference type="EMBL" id="LAJE02000335">
    <property type="protein sequence ID" value="OEO29081.1"/>
    <property type="molecule type" value="Genomic_DNA"/>
</dbReference>
<evidence type="ECO:0000313" key="7">
    <source>
        <dbReference type="EMBL" id="OEO29081.1"/>
    </source>
</evidence>
<sequence>MTRAILAGLTEFALTALVIGLVILAVLVPLALSQPDPLEVLRLFVLGPFGTIRHMGNILEAATPTMMTGLAATIIFRAGMFNLGVEGSFFLGGLAAAATAVLLPLTGLIATPAAILIGALVGSLACIVPGYLRVRFGASEMVNSLVLNFAFLFAGVYFLNYVLRDPNAGALMSYKLPGDFTLDRLLQGTRLHTGVIIAFVACLLGGIWLYGTRSGLNVRIVGWSPGFASHLGLASSKLLMQAQIAGGLIAGMAGAIEVLGLYSRFSWTGLPGHGWTGITVAILARENPFLVIPAALFLAYLQVGGDMLARNLDVPSEIVGLVTAAIMLAVTAAAIFRHPAFLRLIRDIKGKEAGEEQGA</sequence>
<dbReference type="InterPro" id="IPR001851">
    <property type="entry name" value="ABC_transp_permease"/>
</dbReference>
<dbReference type="OrthoDB" id="9809785at2"/>
<proteinExistence type="predicted"/>
<dbReference type="GO" id="GO:0022857">
    <property type="term" value="F:transmembrane transporter activity"/>
    <property type="evidence" value="ECO:0007669"/>
    <property type="project" value="InterPro"/>
</dbReference>
<evidence type="ECO:0000256" key="6">
    <source>
        <dbReference type="SAM" id="Phobius"/>
    </source>
</evidence>
<name>A0A1E5XKF6_9HYPH</name>
<dbReference type="RefSeq" id="WP_069911633.1">
    <property type="nucleotide sequence ID" value="NZ_LAJE02000335.1"/>
</dbReference>
<comment type="subcellular location">
    <subcellularLocation>
        <location evidence="1">Cell membrane</location>
        <topology evidence="1">Multi-pass membrane protein</topology>
    </subcellularLocation>
</comment>
<dbReference type="AlphaFoldDB" id="A0A1E5XKF6"/>
<dbReference type="GO" id="GO:0005886">
    <property type="term" value="C:plasma membrane"/>
    <property type="evidence" value="ECO:0007669"/>
    <property type="project" value="UniProtKB-SubCell"/>
</dbReference>
<dbReference type="PANTHER" id="PTHR47089:SF1">
    <property type="entry name" value="GUANOSINE ABC TRANSPORTER PERMEASE PROTEIN NUPP"/>
    <property type="match status" value="1"/>
</dbReference>
<dbReference type="CDD" id="cd06580">
    <property type="entry name" value="TM_PBP1_transp_TpRbsC_like"/>
    <property type="match status" value="1"/>
</dbReference>
<feature type="transmembrane region" description="Helical" evidence="6">
    <location>
        <begin position="244"/>
        <end position="262"/>
    </location>
</feature>
<evidence type="ECO:0000313" key="8">
    <source>
        <dbReference type="Proteomes" id="UP000095463"/>
    </source>
</evidence>
<organism evidence="7 8">
    <name type="scientific">Devosia insulae DS-56</name>
    <dbReference type="NCBI Taxonomy" id="1116389"/>
    <lineage>
        <taxon>Bacteria</taxon>
        <taxon>Pseudomonadati</taxon>
        <taxon>Pseudomonadota</taxon>
        <taxon>Alphaproteobacteria</taxon>
        <taxon>Hyphomicrobiales</taxon>
        <taxon>Devosiaceae</taxon>
        <taxon>Devosia</taxon>
    </lineage>
</organism>
<keyword evidence="2" id="KW-1003">Cell membrane</keyword>
<accession>A0A1E5XKF6</accession>
<gene>
    <name evidence="7" type="ORF">VW23_002490</name>
</gene>
<feature type="transmembrane region" description="Helical" evidence="6">
    <location>
        <begin position="12"/>
        <end position="32"/>
    </location>
</feature>
<dbReference type="Pfam" id="PF02653">
    <property type="entry name" value="BPD_transp_2"/>
    <property type="match status" value="1"/>
</dbReference>
<dbReference type="Proteomes" id="UP000095463">
    <property type="component" value="Unassembled WGS sequence"/>
</dbReference>
<protein>
    <submittedName>
        <fullName evidence="7">ABC transporter permease</fullName>
    </submittedName>
</protein>
<evidence type="ECO:0000256" key="3">
    <source>
        <dbReference type="ARBA" id="ARBA00022692"/>
    </source>
</evidence>
<feature type="transmembrane region" description="Helical" evidence="6">
    <location>
        <begin position="113"/>
        <end position="132"/>
    </location>
</feature>
<feature type="transmembrane region" description="Helical" evidence="6">
    <location>
        <begin position="318"/>
        <end position="336"/>
    </location>
</feature>
<feature type="transmembrane region" description="Helical" evidence="6">
    <location>
        <begin position="88"/>
        <end position="107"/>
    </location>
</feature>
<reference evidence="7 8" key="1">
    <citation type="journal article" date="2015" name="Genome Announc.">
        <title>Genome Assemblies of Three Soil-Associated Devosia species: D. insulae, D. limi, and D. soli.</title>
        <authorList>
            <person name="Hassan Y.I."/>
            <person name="Lepp D."/>
            <person name="Zhou T."/>
        </authorList>
    </citation>
    <scope>NUCLEOTIDE SEQUENCE [LARGE SCALE GENOMIC DNA]</scope>
    <source>
        <strain evidence="7 8">DS-56</strain>
    </source>
</reference>
<comment type="caution">
    <text evidence="7">The sequence shown here is derived from an EMBL/GenBank/DDBJ whole genome shotgun (WGS) entry which is preliminary data.</text>
</comment>
<dbReference type="PANTHER" id="PTHR47089">
    <property type="entry name" value="ABC TRANSPORTER, PERMEASE PROTEIN"/>
    <property type="match status" value="1"/>
</dbReference>
<evidence type="ECO:0000256" key="1">
    <source>
        <dbReference type="ARBA" id="ARBA00004651"/>
    </source>
</evidence>
<keyword evidence="4 6" id="KW-1133">Transmembrane helix</keyword>
<feature type="transmembrane region" description="Helical" evidence="6">
    <location>
        <begin position="144"/>
        <end position="163"/>
    </location>
</feature>
<evidence type="ECO:0000256" key="4">
    <source>
        <dbReference type="ARBA" id="ARBA00022989"/>
    </source>
</evidence>
<keyword evidence="8" id="KW-1185">Reference proteome</keyword>
<keyword evidence="5 6" id="KW-0472">Membrane</keyword>
<evidence type="ECO:0000256" key="5">
    <source>
        <dbReference type="ARBA" id="ARBA00023136"/>
    </source>
</evidence>
<feature type="transmembrane region" description="Helical" evidence="6">
    <location>
        <begin position="191"/>
        <end position="210"/>
    </location>
</feature>
<keyword evidence="3 6" id="KW-0812">Transmembrane</keyword>
<feature type="transmembrane region" description="Helical" evidence="6">
    <location>
        <begin position="52"/>
        <end position="76"/>
    </location>
</feature>